<accession>A0A285RZN4</accession>
<dbReference type="PANTHER" id="PTHR46732">
    <property type="entry name" value="ATP-DEPENDENT PROTEASE LA (LON) DOMAIN PROTEIN"/>
    <property type="match status" value="1"/>
</dbReference>
<dbReference type="SMART" id="SM00464">
    <property type="entry name" value="LON"/>
    <property type="match status" value="1"/>
</dbReference>
<dbReference type="Gene3D" id="2.30.130.40">
    <property type="entry name" value="LON domain-like"/>
    <property type="match status" value="1"/>
</dbReference>
<dbReference type="PANTHER" id="PTHR46732:SF8">
    <property type="entry name" value="ATP-DEPENDENT PROTEASE LA (LON) DOMAIN PROTEIN"/>
    <property type="match status" value="1"/>
</dbReference>
<dbReference type="AlphaFoldDB" id="A0A285RZN4"/>
<dbReference type="EMBL" id="OBML01000003">
    <property type="protein sequence ID" value="SOB99917.1"/>
    <property type="molecule type" value="Genomic_DNA"/>
</dbReference>
<dbReference type="RefSeq" id="WP_097174312.1">
    <property type="nucleotide sequence ID" value="NZ_OBML01000003.1"/>
</dbReference>
<evidence type="ECO:0000313" key="2">
    <source>
        <dbReference type="EMBL" id="SOB99917.1"/>
    </source>
</evidence>
<dbReference type="SUPFAM" id="SSF88697">
    <property type="entry name" value="PUA domain-like"/>
    <property type="match status" value="1"/>
</dbReference>
<reference evidence="2 3" key="1">
    <citation type="submission" date="2017-08" db="EMBL/GenBank/DDBJ databases">
        <authorList>
            <person name="de Groot N.N."/>
        </authorList>
    </citation>
    <scope>NUCLEOTIDE SEQUENCE [LARGE SCALE GENOMIC DNA]</scope>
    <source>
        <strain evidence="2 3">USBA 352</strain>
    </source>
</reference>
<dbReference type="PROSITE" id="PS51787">
    <property type="entry name" value="LON_N"/>
    <property type="match status" value="1"/>
</dbReference>
<dbReference type="InterPro" id="IPR003111">
    <property type="entry name" value="Lon_prtase_N"/>
</dbReference>
<keyword evidence="3" id="KW-1185">Reference proteome</keyword>
<evidence type="ECO:0000259" key="1">
    <source>
        <dbReference type="PROSITE" id="PS51787"/>
    </source>
</evidence>
<proteinExistence type="predicted"/>
<dbReference type="Pfam" id="PF02190">
    <property type="entry name" value="LON_substr_bdg"/>
    <property type="match status" value="1"/>
</dbReference>
<dbReference type="STRING" id="538381.GCA_001696535_04303"/>
<dbReference type="InterPro" id="IPR046336">
    <property type="entry name" value="Lon_prtase_N_sf"/>
</dbReference>
<dbReference type="OrthoDB" id="9806457at2"/>
<name>A0A285RZN4_9HYPH</name>
<protein>
    <recommendedName>
        <fullName evidence="1">Lon N-terminal domain-containing protein</fullName>
    </recommendedName>
</protein>
<dbReference type="Proteomes" id="UP000219331">
    <property type="component" value="Unassembled WGS sequence"/>
</dbReference>
<sequence>MRAGNATYSSFSDLPATVPLFPLAGAVLLPKAQMPLNIFEPRYVAMIDAALSSDRVIGMIQPDFASGKTEEPVPPLVGIGCLGRIIAVQETGDGRYLVTLTGIARFRLEEELATLTPYRIGRIASAGFAEDFGTGLGEDEVDRDGLVKTLRAYLDANDLEADWDSIDRASTEILVNALAMMSPYGPAEKQALLEAPDLRTRAETLVALTEVDLARRSRDEGGVTLQ</sequence>
<dbReference type="InterPro" id="IPR015947">
    <property type="entry name" value="PUA-like_sf"/>
</dbReference>
<organism evidence="2 3">
    <name type="scientific">Stappia indica</name>
    <dbReference type="NCBI Taxonomy" id="538381"/>
    <lineage>
        <taxon>Bacteria</taxon>
        <taxon>Pseudomonadati</taxon>
        <taxon>Pseudomonadota</taxon>
        <taxon>Alphaproteobacteria</taxon>
        <taxon>Hyphomicrobiales</taxon>
        <taxon>Stappiaceae</taxon>
        <taxon>Stappia</taxon>
    </lineage>
</organism>
<gene>
    <name evidence="2" type="ORF">SAMN05421512_103191</name>
</gene>
<feature type="domain" description="Lon N-terminal" evidence="1">
    <location>
        <begin position="18"/>
        <end position="213"/>
    </location>
</feature>
<evidence type="ECO:0000313" key="3">
    <source>
        <dbReference type="Proteomes" id="UP000219331"/>
    </source>
</evidence>